<feature type="transmembrane region" description="Helical" evidence="1">
    <location>
        <begin position="66"/>
        <end position="88"/>
    </location>
</feature>
<evidence type="ECO:0000256" key="1">
    <source>
        <dbReference type="SAM" id="Phobius"/>
    </source>
</evidence>
<sequence>MGNNDYRFAGSQPGGLGAPPPKRLKKGMLAGPWSVLLAGLLWTAAFCYGVFQLIRVLNGMDFSQPAAADLGLVLLDVVVLSAVVYGILSMLRGLNAGRLCLSGLAFLFVLVIVIGQNWPLSLLALLGTVAMWLPPSNKWFD</sequence>
<dbReference type="EMBL" id="QHCV01000003">
    <property type="protein sequence ID" value="RAV33062.1"/>
    <property type="molecule type" value="Genomic_DNA"/>
</dbReference>
<comment type="caution">
    <text evidence="2">The sequence shown here is derived from an EMBL/GenBank/DDBJ whole genome shotgun (WGS) entry which is preliminary data.</text>
</comment>
<proteinExistence type="predicted"/>
<accession>A0A364V8S8</accession>
<protein>
    <submittedName>
        <fullName evidence="2">Uncharacterized protein</fullName>
    </submittedName>
</protein>
<keyword evidence="3" id="KW-1185">Reference proteome</keyword>
<reference evidence="2 3" key="1">
    <citation type="journal article" date="2018" name="Syst. Appl. Microbiol.">
        <title>Corynebacterium heidelbergense sp. nov., isolated from the preen glands of Egyptian geese (Alopochen aegyptiacus).</title>
        <authorList>
            <person name="Braun M.S."/>
            <person name="Wang E."/>
            <person name="Zimmermann S."/>
            <person name="Wink M."/>
        </authorList>
    </citation>
    <scope>NUCLEOTIDE SEQUENCE [LARGE SCALE GENOMIC DNA]</scope>
    <source>
        <strain evidence="2 3">647</strain>
    </source>
</reference>
<organism evidence="2 3">
    <name type="scientific">Corynebacterium heidelbergense</name>
    <dbReference type="NCBI Taxonomy" id="2055947"/>
    <lineage>
        <taxon>Bacteria</taxon>
        <taxon>Bacillati</taxon>
        <taxon>Actinomycetota</taxon>
        <taxon>Actinomycetes</taxon>
        <taxon>Mycobacteriales</taxon>
        <taxon>Corynebacteriaceae</taxon>
        <taxon>Corynebacterium</taxon>
    </lineage>
</organism>
<gene>
    <name evidence="2" type="ORF">DLJ54_00505</name>
</gene>
<keyword evidence="1" id="KW-0812">Transmembrane</keyword>
<dbReference type="AlphaFoldDB" id="A0A364V8S8"/>
<keyword evidence="1" id="KW-1133">Transmembrane helix</keyword>
<feature type="transmembrane region" description="Helical" evidence="1">
    <location>
        <begin position="33"/>
        <end position="54"/>
    </location>
</feature>
<dbReference type="Proteomes" id="UP000251577">
    <property type="component" value="Unassembled WGS sequence"/>
</dbReference>
<keyword evidence="1" id="KW-0472">Membrane</keyword>
<evidence type="ECO:0000313" key="2">
    <source>
        <dbReference type="EMBL" id="RAV33062.1"/>
    </source>
</evidence>
<feature type="transmembrane region" description="Helical" evidence="1">
    <location>
        <begin position="100"/>
        <end position="133"/>
    </location>
</feature>
<evidence type="ECO:0000313" key="3">
    <source>
        <dbReference type="Proteomes" id="UP000251577"/>
    </source>
</evidence>
<name>A0A364V8S8_9CORY</name>